<evidence type="ECO:0000313" key="2">
    <source>
        <dbReference type="EMBL" id="CEK62865.1"/>
    </source>
</evidence>
<gene>
    <name evidence="2" type="primary">ORF46351</name>
</gene>
<dbReference type="AlphaFoldDB" id="A0A0B6Z574"/>
<feature type="region of interest" description="Disordered" evidence="1">
    <location>
        <begin position="1"/>
        <end position="44"/>
    </location>
</feature>
<name>A0A0B6Z574_9EUPU</name>
<dbReference type="EMBL" id="HACG01016000">
    <property type="protein sequence ID" value="CEK62865.1"/>
    <property type="molecule type" value="Transcribed_RNA"/>
</dbReference>
<accession>A0A0B6Z574</accession>
<organism evidence="2">
    <name type="scientific">Arion vulgaris</name>
    <dbReference type="NCBI Taxonomy" id="1028688"/>
    <lineage>
        <taxon>Eukaryota</taxon>
        <taxon>Metazoa</taxon>
        <taxon>Spiralia</taxon>
        <taxon>Lophotrochozoa</taxon>
        <taxon>Mollusca</taxon>
        <taxon>Gastropoda</taxon>
        <taxon>Heterobranchia</taxon>
        <taxon>Euthyneura</taxon>
        <taxon>Panpulmonata</taxon>
        <taxon>Eupulmonata</taxon>
        <taxon>Stylommatophora</taxon>
        <taxon>Helicina</taxon>
        <taxon>Arionoidea</taxon>
        <taxon>Arionidae</taxon>
        <taxon>Arion</taxon>
    </lineage>
</organism>
<reference evidence="2" key="1">
    <citation type="submission" date="2014-12" db="EMBL/GenBank/DDBJ databases">
        <title>Insight into the proteome of Arion vulgaris.</title>
        <authorList>
            <person name="Aradska J."/>
            <person name="Bulat T."/>
            <person name="Smidak R."/>
            <person name="Sarate P."/>
            <person name="Gangsoo J."/>
            <person name="Sialana F."/>
            <person name="Bilban M."/>
            <person name="Lubec G."/>
        </authorList>
    </citation>
    <scope>NUCLEOTIDE SEQUENCE</scope>
    <source>
        <tissue evidence="2">Skin</tissue>
    </source>
</reference>
<feature type="compositionally biased region" description="Low complexity" evidence="1">
    <location>
        <begin position="16"/>
        <end position="33"/>
    </location>
</feature>
<feature type="non-terminal residue" evidence="2">
    <location>
        <position position="1"/>
    </location>
</feature>
<protein>
    <submittedName>
        <fullName evidence="2">Uncharacterized protein</fullName>
    </submittedName>
</protein>
<feature type="compositionally biased region" description="Basic residues" evidence="1">
    <location>
        <begin position="71"/>
        <end position="85"/>
    </location>
</feature>
<proteinExistence type="predicted"/>
<evidence type="ECO:0000256" key="1">
    <source>
        <dbReference type="SAM" id="MobiDB-lite"/>
    </source>
</evidence>
<sequence>LKFKNDSVQPKKRRFNSSSQVSPSQSSNSSAAVKRTIASGFHDRSNSRLAFSKLRLVPKSGSNGIEVSSSKQKKLRKSKNRNTQV</sequence>
<feature type="region of interest" description="Disordered" evidence="1">
    <location>
        <begin position="60"/>
        <end position="85"/>
    </location>
</feature>